<evidence type="ECO:0000313" key="3">
    <source>
        <dbReference type="Proteomes" id="UP000199478"/>
    </source>
</evidence>
<dbReference type="STRING" id="390270.SAMN04488005_0471"/>
<keyword evidence="3" id="KW-1185">Reference proteome</keyword>
<feature type="transmembrane region" description="Helical" evidence="1">
    <location>
        <begin position="36"/>
        <end position="59"/>
    </location>
</feature>
<dbReference type="GO" id="GO:0005886">
    <property type="term" value="C:plasma membrane"/>
    <property type="evidence" value="ECO:0007669"/>
    <property type="project" value="TreeGrafter"/>
</dbReference>
<evidence type="ECO:0000256" key="1">
    <source>
        <dbReference type="SAM" id="Phobius"/>
    </source>
</evidence>
<dbReference type="Proteomes" id="UP000199478">
    <property type="component" value="Unassembled WGS sequence"/>
</dbReference>
<dbReference type="RefSeq" id="WP_090195955.1">
    <property type="nucleotide sequence ID" value="NZ_FOYP01000001.1"/>
</dbReference>
<dbReference type="InterPro" id="IPR006750">
    <property type="entry name" value="YdcZ"/>
</dbReference>
<dbReference type="PANTHER" id="PTHR34821">
    <property type="entry name" value="INNER MEMBRANE PROTEIN YDCZ"/>
    <property type="match status" value="1"/>
</dbReference>
<dbReference type="EMBL" id="FOYP01000001">
    <property type="protein sequence ID" value="SFR33298.1"/>
    <property type="molecule type" value="Genomic_DNA"/>
</dbReference>
<sequence length="155" mass="16187">MIIYALLALCAGLLVGLSRQINGRLALSTSAMESSFWNHLVGFLFISLIALLAGGLFASNPGQSPWWAYLGGPIGVIFIAAGSWLIPRIGAARTAIMIIAGQMTSGVVLDILRGASGDTAARVIGVLLILAGVWIAQSKPKQGVSRTKKTTNLDP</sequence>
<feature type="transmembrane region" description="Helical" evidence="1">
    <location>
        <begin position="66"/>
        <end position="86"/>
    </location>
</feature>
<dbReference type="OrthoDB" id="7851303at2"/>
<gene>
    <name evidence="2" type="ORF">SAMN04488005_0471</name>
</gene>
<reference evidence="3" key="1">
    <citation type="submission" date="2016-10" db="EMBL/GenBank/DDBJ databases">
        <authorList>
            <person name="Varghese N."/>
            <person name="Submissions S."/>
        </authorList>
    </citation>
    <scope>NUCLEOTIDE SEQUENCE [LARGE SCALE GENOMIC DNA]</scope>
    <source>
        <strain evidence="3">DSM 26879</strain>
    </source>
</reference>
<protein>
    <submittedName>
        <fullName evidence="2">Transporter family-2 protein</fullName>
    </submittedName>
</protein>
<keyword evidence="1" id="KW-0472">Membrane</keyword>
<feature type="transmembrane region" description="Helical" evidence="1">
    <location>
        <begin position="119"/>
        <end position="136"/>
    </location>
</feature>
<dbReference type="AlphaFoldDB" id="A0A1I6FTR2"/>
<keyword evidence="1" id="KW-1133">Transmembrane helix</keyword>
<accession>A0A1I6FTR2</accession>
<evidence type="ECO:0000313" key="2">
    <source>
        <dbReference type="EMBL" id="SFR33298.1"/>
    </source>
</evidence>
<organism evidence="2 3">
    <name type="scientific">Yoonia tamlensis</name>
    <dbReference type="NCBI Taxonomy" id="390270"/>
    <lineage>
        <taxon>Bacteria</taxon>
        <taxon>Pseudomonadati</taxon>
        <taxon>Pseudomonadota</taxon>
        <taxon>Alphaproteobacteria</taxon>
        <taxon>Rhodobacterales</taxon>
        <taxon>Paracoccaceae</taxon>
        <taxon>Yoonia</taxon>
    </lineage>
</organism>
<dbReference type="Pfam" id="PF04657">
    <property type="entry name" value="DMT_YdcZ"/>
    <property type="match status" value="1"/>
</dbReference>
<name>A0A1I6FTR2_9RHOB</name>
<dbReference type="PANTHER" id="PTHR34821:SF2">
    <property type="entry name" value="INNER MEMBRANE PROTEIN YDCZ"/>
    <property type="match status" value="1"/>
</dbReference>
<keyword evidence="1" id="KW-0812">Transmembrane</keyword>
<proteinExistence type="predicted"/>